<dbReference type="Pfam" id="PF19489">
    <property type="entry name" value="SLT_4"/>
    <property type="match status" value="1"/>
</dbReference>
<reference evidence="2 3" key="1">
    <citation type="submission" date="2016-12" db="EMBL/GenBank/DDBJ databases">
        <title>Genome sequencing of Methylocaldum marinum.</title>
        <authorList>
            <person name="Takeuchi M."/>
            <person name="Kamagata Y."/>
            <person name="Hiraoka S."/>
            <person name="Oshima K."/>
            <person name="Hattori M."/>
            <person name="Iwasaki W."/>
        </authorList>
    </citation>
    <scope>NUCLEOTIDE SEQUENCE [LARGE SCALE GENOMIC DNA]</scope>
    <source>
        <strain evidence="2 3">S8</strain>
    </source>
</reference>
<organism evidence="2 3">
    <name type="scientific">Methylocaldum marinum</name>
    <dbReference type="NCBI Taxonomy" id="1432792"/>
    <lineage>
        <taxon>Bacteria</taxon>
        <taxon>Pseudomonadati</taxon>
        <taxon>Pseudomonadota</taxon>
        <taxon>Gammaproteobacteria</taxon>
        <taxon>Methylococcales</taxon>
        <taxon>Methylococcaceae</taxon>
        <taxon>Methylocaldum</taxon>
    </lineage>
</organism>
<dbReference type="RefSeq" id="WP_331852281.1">
    <property type="nucleotide sequence ID" value="NZ_AP017928.1"/>
</dbReference>
<dbReference type="KEGG" id="mmai:sS8_1145"/>
<dbReference type="InterPro" id="IPR045795">
    <property type="entry name" value="SLT_4"/>
</dbReference>
<accession>A0A250KNF0</accession>
<proteinExistence type="predicted"/>
<name>A0A250KNF0_9GAMM</name>
<feature type="domain" description="Transglycosylase SLT" evidence="1">
    <location>
        <begin position="35"/>
        <end position="217"/>
    </location>
</feature>
<protein>
    <submittedName>
        <fullName evidence="2">Putative lipoprotein</fullName>
    </submittedName>
</protein>
<dbReference type="EMBL" id="AP017928">
    <property type="protein sequence ID" value="BBA33107.1"/>
    <property type="molecule type" value="Genomic_DNA"/>
</dbReference>
<dbReference type="Proteomes" id="UP000266313">
    <property type="component" value="Chromosome"/>
</dbReference>
<evidence type="ECO:0000313" key="2">
    <source>
        <dbReference type="EMBL" id="BBA33107.1"/>
    </source>
</evidence>
<keyword evidence="3" id="KW-1185">Reference proteome</keyword>
<gene>
    <name evidence="2" type="ORF">sS8_1145</name>
</gene>
<evidence type="ECO:0000313" key="3">
    <source>
        <dbReference type="Proteomes" id="UP000266313"/>
    </source>
</evidence>
<keyword evidence="2" id="KW-0449">Lipoprotein</keyword>
<dbReference type="SUPFAM" id="SSF53955">
    <property type="entry name" value="Lysozyme-like"/>
    <property type="match status" value="1"/>
</dbReference>
<dbReference type="InterPro" id="IPR023346">
    <property type="entry name" value="Lysozyme-like_dom_sf"/>
</dbReference>
<sequence>MEGAWTRAKYIHGKGSRLMVRANAGTPRIPVSPTVCLVISAVLAGCATAPPKNPSNLCSIFFEKEDWYTSAKNAQRRWGVPVPIQLAIINQESSFVEDARPPRYRLLGVLPLWRKSSAYGYGQVIDSTWEWYRTKTGSNGVDRDEFGDVVDFIGWYADQSYTRLGIAKSDAYNQYLAYHEGHTGFRRKSYRSKPWLLRVAQRVAATATRYRRQLLSCQPKLERSLASD</sequence>
<evidence type="ECO:0000259" key="1">
    <source>
        <dbReference type="Pfam" id="PF19489"/>
    </source>
</evidence>
<dbReference type="AlphaFoldDB" id="A0A250KNF0"/>
<dbReference type="Gene3D" id="1.10.530.10">
    <property type="match status" value="1"/>
</dbReference>